<accession>A0A238VWM7</accession>
<feature type="transmembrane region" description="Helical" evidence="7">
    <location>
        <begin position="46"/>
        <end position="67"/>
    </location>
</feature>
<protein>
    <submittedName>
        <fullName evidence="8">Putative oxidoreductase</fullName>
    </submittedName>
</protein>
<comment type="subcellular location">
    <subcellularLocation>
        <location evidence="1">Cell membrane</location>
        <topology evidence="1">Multi-pass membrane protein</topology>
    </subcellularLocation>
</comment>
<evidence type="ECO:0000313" key="9">
    <source>
        <dbReference type="Proteomes" id="UP000198348"/>
    </source>
</evidence>
<feature type="transmembrane region" description="Helical" evidence="7">
    <location>
        <begin position="74"/>
        <end position="92"/>
    </location>
</feature>
<keyword evidence="3" id="KW-1003">Cell membrane</keyword>
<organism evidence="8 9">
    <name type="scientific">Haloechinothrix alba</name>
    <dbReference type="NCBI Taxonomy" id="664784"/>
    <lineage>
        <taxon>Bacteria</taxon>
        <taxon>Bacillati</taxon>
        <taxon>Actinomycetota</taxon>
        <taxon>Actinomycetes</taxon>
        <taxon>Pseudonocardiales</taxon>
        <taxon>Pseudonocardiaceae</taxon>
        <taxon>Haloechinothrix</taxon>
    </lineage>
</organism>
<dbReference type="EMBL" id="FZNW01000004">
    <property type="protein sequence ID" value="SNR38696.1"/>
    <property type="molecule type" value="Genomic_DNA"/>
</dbReference>
<evidence type="ECO:0000256" key="1">
    <source>
        <dbReference type="ARBA" id="ARBA00004651"/>
    </source>
</evidence>
<dbReference type="AlphaFoldDB" id="A0A238VWM7"/>
<dbReference type="InterPro" id="IPR051907">
    <property type="entry name" value="DoxX-like_oxidoreductase"/>
</dbReference>
<dbReference type="RefSeq" id="WP_089300248.1">
    <property type="nucleotide sequence ID" value="NZ_FZNW01000004.1"/>
</dbReference>
<feature type="transmembrane region" description="Helical" evidence="7">
    <location>
        <begin position="7"/>
        <end position="26"/>
    </location>
</feature>
<comment type="similarity">
    <text evidence="2">Belongs to the DoxX family.</text>
</comment>
<gene>
    <name evidence="8" type="ORF">SAMN06265360_104160</name>
</gene>
<evidence type="ECO:0000256" key="2">
    <source>
        <dbReference type="ARBA" id="ARBA00006679"/>
    </source>
</evidence>
<keyword evidence="5 7" id="KW-1133">Transmembrane helix</keyword>
<keyword evidence="6 7" id="KW-0472">Membrane</keyword>
<dbReference type="PANTHER" id="PTHR33452:SF1">
    <property type="entry name" value="INNER MEMBRANE PROTEIN YPHA-RELATED"/>
    <property type="match status" value="1"/>
</dbReference>
<sequence>MYGRIQDLAALIGRVGIAVVFLAYGIDKWEAGVSATAEMMEGSGVPLPTAAAVFVMIVEVVGSIAFIIGLFLPLVGIGYAVIGLGAIYYVQLDAGLVDGYALELVLALAAVAIGFNGGRFSIDHLVFGRIRANRKARKQAGAHAAATSETESAPE</sequence>
<dbReference type="Proteomes" id="UP000198348">
    <property type="component" value="Unassembled WGS sequence"/>
</dbReference>
<dbReference type="OrthoDB" id="1122432at2"/>
<dbReference type="GO" id="GO:0005886">
    <property type="term" value="C:plasma membrane"/>
    <property type="evidence" value="ECO:0007669"/>
    <property type="project" value="UniProtKB-SubCell"/>
</dbReference>
<proteinExistence type="inferred from homology"/>
<reference evidence="8 9" key="1">
    <citation type="submission" date="2017-06" db="EMBL/GenBank/DDBJ databases">
        <authorList>
            <person name="Kim H.J."/>
            <person name="Triplett B.A."/>
        </authorList>
    </citation>
    <scope>NUCLEOTIDE SEQUENCE [LARGE SCALE GENOMIC DNA]</scope>
    <source>
        <strain evidence="8 9">DSM 45207</strain>
    </source>
</reference>
<dbReference type="PANTHER" id="PTHR33452">
    <property type="entry name" value="OXIDOREDUCTASE CATD-RELATED"/>
    <property type="match status" value="1"/>
</dbReference>
<evidence type="ECO:0000256" key="3">
    <source>
        <dbReference type="ARBA" id="ARBA00022475"/>
    </source>
</evidence>
<evidence type="ECO:0000313" key="8">
    <source>
        <dbReference type="EMBL" id="SNR38696.1"/>
    </source>
</evidence>
<feature type="transmembrane region" description="Helical" evidence="7">
    <location>
        <begin position="104"/>
        <end position="127"/>
    </location>
</feature>
<name>A0A238VWM7_9PSEU</name>
<dbReference type="InterPro" id="IPR032808">
    <property type="entry name" value="DoxX"/>
</dbReference>
<keyword evidence="4 7" id="KW-0812">Transmembrane</keyword>
<evidence type="ECO:0000256" key="6">
    <source>
        <dbReference type="ARBA" id="ARBA00023136"/>
    </source>
</evidence>
<keyword evidence="9" id="KW-1185">Reference proteome</keyword>
<evidence type="ECO:0000256" key="4">
    <source>
        <dbReference type="ARBA" id="ARBA00022692"/>
    </source>
</evidence>
<evidence type="ECO:0000256" key="5">
    <source>
        <dbReference type="ARBA" id="ARBA00022989"/>
    </source>
</evidence>
<dbReference type="Pfam" id="PF07681">
    <property type="entry name" value="DoxX"/>
    <property type="match status" value="1"/>
</dbReference>
<evidence type="ECO:0000256" key="7">
    <source>
        <dbReference type="SAM" id="Phobius"/>
    </source>
</evidence>